<protein>
    <submittedName>
        <fullName evidence="2">Integrase</fullName>
    </submittedName>
</protein>
<organism evidence="3 4">
    <name type="scientific">Actinopolymorpha cephalotaxi</name>
    <dbReference type="NCBI Taxonomy" id="504797"/>
    <lineage>
        <taxon>Bacteria</taxon>
        <taxon>Bacillati</taxon>
        <taxon>Actinomycetota</taxon>
        <taxon>Actinomycetes</taxon>
        <taxon>Propionibacteriales</taxon>
        <taxon>Actinopolymorphaceae</taxon>
        <taxon>Actinopolymorpha</taxon>
    </lineage>
</organism>
<dbReference type="Proteomes" id="UP000533017">
    <property type="component" value="Unassembled WGS sequence"/>
</dbReference>
<proteinExistence type="predicted"/>
<dbReference type="AlphaFoldDB" id="A0A1I3BVQ9"/>
<dbReference type="Proteomes" id="UP000199052">
    <property type="component" value="Unassembled WGS sequence"/>
</dbReference>
<name>A0A1I3BVQ9_9ACTN</name>
<dbReference type="InterPro" id="IPR013762">
    <property type="entry name" value="Integrase-like_cat_sf"/>
</dbReference>
<evidence type="ECO:0000313" key="4">
    <source>
        <dbReference type="Proteomes" id="UP000199052"/>
    </source>
</evidence>
<accession>A0A1I3BVQ9</accession>
<dbReference type="STRING" id="504797.SAMN05421678_12726"/>
<dbReference type="Gene3D" id="1.10.443.10">
    <property type="entry name" value="Intergrase catalytic core"/>
    <property type="match status" value="1"/>
</dbReference>
<dbReference type="EMBL" id="FOOI01000027">
    <property type="protein sequence ID" value="SFH66404.1"/>
    <property type="molecule type" value="Genomic_DNA"/>
</dbReference>
<keyword evidence="1" id="KW-0233">DNA recombination</keyword>
<reference evidence="2 5" key="2">
    <citation type="submission" date="2020-07" db="EMBL/GenBank/DDBJ databases">
        <title>Sequencing the genomes of 1000 actinobacteria strains.</title>
        <authorList>
            <person name="Klenk H.-P."/>
        </authorList>
    </citation>
    <scope>NUCLEOTIDE SEQUENCE [LARGE SCALE GENOMIC DNA]</scope>
    <source>
        <strain evidence="2 5">DSM 45117</strain>
    </source>
</reference>
<sequence>MLPLVVTGPRGRAAAKTVADLGLPGLHFHDLRHTGNVLAAQTLGATLRDLVARMGRDSMRAALIYQHVTRDADRAIADAIAAQIARDVAPREDKRSRGDAG</sequence>
<evidence type="ECO:0000256" key="1">
    <source>
        <dbReference type="ARBA" id="ARBA00023172"/>
    </source>
</evidence>
<dbReference type="GO" id="GO:0015074">
    <property type="term" value="P:DNA integration"/>
    <property type="evidence" value="ECO:0007669"/>
    <property type="project" value="InterPro"/>
</dbReference>
<keyword evidence="5" id="KW-1185">Reference proteome</keyword>
<dbReference type="GO" id="GO:0003677">
    <property type="term" value="F:DNA binding"/>
    <property type="evidence" value="ECO:0007669"/>
    <property type="project" value="InterPro"/>
</dbReference>
<gene>
    <name evidence="2" type="ORF">FHR37_005164</name>
    <name evidence="3" type="ORF">SAMN05421678_12726</name>
</gene>
<dbReference type="EMBL" id="JACBZA010000001">
    <property type="protein sequence ID" value="NYH86313.1"/>
    <property type="molecule type" value="Genomic_DNA"/>
</dbReference>
<dbReference type="RefSeq" id="WP_175542842.1">
    <property type="nucleotide sequence ID" value="NZ_FOOI01000027.1"/>
</dbReference>
<dbReference type="GO" id="GO:0006310">
    <property type="term" value="P:DNA recombination"/>
    <property type="evidence" value="ECO:0007669"/>
    <property type="project" value="UniProtKB-KW"/>
</dbReference>
<evidence type="ECO:0000313" key="2">
    <source>
        <dbReference type="EMBL" id="NYH86313.1"/>
    </source>
</evidence>
<evidence type="ECO:0000313" key="3">
    <source>
        <dbReference type="EMBL" id="SFH66404.1"/>
    </source>
</evidence>
<dbReference type="InterPro" id="IPR011010">
    <property type="entry name" value="DNA_brk_join_enz"/>
</dbReference>
<reference evidence="3 4" key="1">
    <citation type="submission" date="2016-10" db="EMBL/GenBank/DDBJ databases">
        <authorList>
            <person name="de Groot N.N."/>
        </authorList>
    </citation>
    <scope>NUCLEOTIDE SEQUENCE [LARGE SCALE GENOMIC DNA]</scope>
    <source>
        <strain evidence="3 4">CPCC 202808</strain>
    </source>
</reference>
<evidence type="ECO:0000313" key="5">
    <source>
        <dbReference type="Proteomes" id="UP000533017"/>
    </source>
</evidence>
<dbReference type="SUPFAM" id="SSF56349">
    <property type="entry name" value="DNA breaking-rejoining enzymes"/>
    <property type="match status" value="1"/>
</dbReference>